<evidence type="ECO:0000313" key="3">
    <source>
        <dbReference type="EMBL" id="EPQ57081.1"/>
    </source>
</evidence>
<dbReference type="GeneID" id="19309367"/>
<feature type="signal peptide" evidence="2">
    <location>
        <begin position="1"/>
        <end position="23"/>
    </location>
</feature>
<keyword evidence="4" id="KW-1185">Reference proteome</keyword>
<evidence type="ECO:0000256" key="1">
    <source>
        <dbReference type="SAM" id="MobiDB-lite"/>
    </source>
</evidence>
<dbReference type="Proteomes" id="UP000030669">
    <property type="component" value="Unassembled WGS sequence"/>
</dbReference>
<protein>
    <submittedName>
        <fullName evidence="3">Uncharacterized protein</fullName>
    </submittedName>
</protein>
<organism evidence="3 4">
    <name type="scientific">Gloeophyllum trabeum (strain ATCC 11539 / FP-39264 / Madison 617)</name>
    <name type="common">Brown rot fungus</name>
    <dbReference type="NCBI Taxonomy" id="670483"/>
    <lineage>
        <taxon>Eukaryota</taxon>
        <taxon>Fungi</taxon>
        <taxon>Dikarya</taxon>
        <taxon>Basidiomycota</taxon>
        <taxon>Agaricomycotina</taxon>
        <taxon>Agaricomycetes</taxon>
        <taxon>Gloeophyllales</taxon>
        <taxon>Gloeophyllaceae</taxon>
        <taxon>Gloeophyllum</taxon>
    </lineage>
</organism>
<dbReference type="RefSeq" id="XP_007864233.1">
    <property type="nucleotide sequence ID" value="XM_007866042.1"/>
</dbReference>
<feature type="region of interest" description="Disordered" evidence="1">
    <location>
        <begin position="393"/>
        <end position="423"/>
    </location>
</feature>
<dbReference type="AlphaFoldDB" id="S7QAY1"/>
<keyword evidence="2" id="KW-0732">Signal</keyword>
<dbReference type="EMBL" id="KB469299">
    <property type="protein sequence ID" value="EPQ57081.1"/>
    <property type="molecule type" value="Genomic_DNA"/>
</dbReference>
<feature type="chain" id="PRO_5004543928" evidence="2">
    <location>
        <begin position="24"/>
        <end position="491"/>
    </location>
</feature>
<dbReference type="HOGENOM" id="CLU_555529_0_0_1"/>
<evidence type="ECO:0000313" key="4">
    <source>
        <dbReference type="Proteomes" id="UP000030669"/>
    </source>
</evidence>
<proteinExistence type="predicted"/>
<accession>S7QAY1</accession>
<dbReference type="KEGG" id="gtr:GLOTRDRAFT_92227"/>
<sequence length="491" mass="51896">MPDSGRCLKALWLGTVLWRIARTHTAFHAKSAHHVNLFEDVSSLSHGDCFASGEILAPWSNLLQTVQLARYARSSASFLRLAALVSTEAISLRELQSSIKPTDGRPPTMKTGWYPNISGQHYAHKNVFGPFGGPGWHHNTRTSLSPAIQSQKSGSRALHAAEYGRSRGAAGWAYGLPILEPVLDRLLPASVVALRQGGPLTTASVTPALGIVKSFQFGIAEFFPWSPLAVTNSQPQKCIAVDSDPKILLPNCPSSAEHQDLPTMLNADCRNIPLTARALRLMERPSYSSGSGAEELPYTSFASTDTQPHVPSGLASGNAGDPYYSPTSGVPVQAHGTSQANNYAVSGYPPPPNYTYDVQPGVYAPQAGYGAPGEASQMAPYAGSMYHPGHGNKGGRMVSDTGPYSHTTASGGSSPPSRTSTQFVPTPAQTLQTYGSGASAPSTGSRAAFLPAGSRHARSQSLTTIQIPEHPAGLVLAIDVILPHSSTDPER</sequence>
<reference evidence="3 4" key="1">
    <citation type="journal article" date="2012" name="Science">
        <title>The Paleozoic origin of enzymatic lignin decomposition reconstructed from 31 fungal genomes.</title>
        <authorList>
            <person name="Floudas D."/>
            <person name="Binder M."/>
            <person name="Riley R."/>
            <person name="Barry K."/>
            <person name="Blanchette R.A."/>
            <person name="Henrissat B."/>
            <person name="Martinez A.T."/>
            <person name="Otillar R."/>
            <person name="Spatafora J.W."/>
            <person name="Yadav J.S."/>
            <person name="Aerts A."/>
            <person name="Benoit I."/>
            <person name="Boyd A."/>
            <person name="Carlson A."/>
            <person name="Copeland A."/>
            <person name="Coutinho P.M."/>
            <person name="de Vries R.P."/>
            <person name="Ferreira P."/>
            <person name="Findley K."/>
            <person name="Foster B."/>
            <person name="Gaskell J."/>
            <person name="Glotzer D."/>
            <person name="Gorecki P."/>
            <person name="Heitman J."/>
            <person name="Hesse C."/>
            <person name="Hori C."/>
            <person name="Igarashi K."/>
            <person name="Jurgens J.A."/>
            <person name="Kallen N."/>
            <person name="Kersten P."/>
            <person name="Kohler A."/>
            <person name="Kuees U."/>
            <person name="Kumar T.K.A."/>
            <person name="Kuo A."/>
            <person name="LaButti K."/>
            <person name="Larrondo L.F."/>
            <person name="Lindquist E."/>
            <person name="Ling A."/>
            <person name="Lombard V."/>
            <person name="Lucas S."/>
            <person name="Lundell T."/>
            <person name="Martin R."/>
            <person name="McLaughlin D.J."/>
            <person name="Morgenstern I."/>
            <person name="Morin E."/>
            <person name="Murat C."/>
            <person name="Nagy L.G."/>
            <person name="Nolan M."/>
            <person name="Ohm R.A."/>
            <person name="Patyshakuliyeva A."/>
            <person name="Rokas A."/>
            <person name="Ruiz-Duenas F.J."/>
            <person name="Sabat G."/>
            <person name="Salamov A."/>
            <person name="Samejima M."/>
            <person name="Schmutz J."/>
            <person name="Slot J.C."/>
            <person name="St John F."/>
            <person name="Stenlid J."/>
            <person name="Sun H."/>
            <person name="Sun S."/>
            <person name="Syed K."/>
            <person name="Tsang A."/>
            <person name="Wiebenga A."/>
            <person name="Young D."/>
            <person name="Pisabarro A."/>
            <person name="Eastwood D.C."/>
            <person name="Martin F."/>
            <person name="Cullen D."/>
            <person name="Grigoriev I.V."/>
            <person name="Hibbett D.S."/>
        </authorList>
    </citation>
    <scope>NUCLEOTIDE SEQUENCE [LARGE SCALE GENOMIC DNA]</scope>
    <source>
        <strain evidence="3 4">ATCC 11539</strain>
    </source>
</reference>
<feature type="region of interest" description="Disordered" evidence="1">
    <location>
        <begin position="302"/>
        <end position="335"/>
    </location>
</feature>
<feature type="compositionally biased region" description="Polar residues" evidence="1">
    <location>
        <begin position="325"/>
        <end position="335"/>
    </location>
</feature>
<feature type="compositionally biased region" description="Low complexity" evidence="1">
    <location>
        <begin position="405"/>
        <end position="421"/>
    </location>
</feature>
<gene>
    <name evidence="3" type="ORF">GLOTRDRAFT_92227</name>
</gene>
<name>S7QAY1_GLOTA</name>
<evidence type="ECO:0000256" key="2">
    <source>
        <dbReference type="SAM" id="SignalP"/>
    </source>
</evidence>